<keyword evidence="2" id="KW-1133">Transmembrane helix</keyword>
<dbReference type="AlphaFoldDB" id="A0AAQ3QJK2"/>
<keyword evidence="2" id="KW-0812">Transmembrane</keyword>
<dbReference type="GO" id="GO:0003735">
    <property type="term" value="F:structural constituent of ribosome"/>
    <property type="evidence" value="ECO:0007669"/>
    <property type="project" value="InterPro"/>
</dbReference>
<dbReference type="PANTHER" id="PTHR10715">
    <property type="entry name" value="60S RIBOSOMAL PROTEIN L6"/>
    <property type="match status" value="1"/>
</dbReference>
<dbReference type="GO" id="GO:0022625">
    <property type="term" value="C:cytosolic large ribosomal subunit"/>
    <property type="evidence" value="ECO:0007669"/>
    <property type="project" value="TreeGrafter"/>
</dbReference>
<sequence>MAPAKPRVKSRNAPLIRGVGKFSRSKMYHKRGIWAIKAKHGGSFPRHDPKPAPVQQEAKKSPKLYPADDVKIPIPNRRKPKPTKLRFRFVNALIFLPVPFSFFFFLWMLIWESKSLPQDKKDDQKAVDAALIKAIEVVQDLKAYLGARFSLRLGMKPHELVF</sequence>
<dbReference type="InterPro" id="IPR005568">
    <property type="entry name" value="Ribosomal_uL6_N"/>
</dbReference>
<accession>A0AAQ3QJK2</accession>
<proteinExistence type="predicted"/>
<organism evidence="4 5">
    <name type="scientific">Canna indica</name>
    <name type="common">Indian-shot</name>
    <dbReference type="NCBI Taxonomy" id="4628"/>
    <lineage>
        <taxon>Eukaryota</taxon>
        <taxon>Viridiplantae</taxon>
        <taxon>Streptophyta</taxon>
        <taxon>Embryophyta</taxon>
        <taxon>Tracheophyta</taxon>
        <taxon>Spermatophyta</taxon>
        <taxon>Magnoliopsida</taxon>
        <taxon>Liliopsida</taxon>
        <taxon>Zingiberales</taxon>
        <taxon>Cannaceae</taxon>
        <taxon>Canna</taxon>
    </lineage>
</organism>
<dbReference type="PANTHER" id="PTHR10715:SF0">
    <property type="entry name" value="LARGE RIBOSOMAL SUBUNIT PROTEIN EL6"/>
    <property type="match status" value="1"/>
</dbReference>
<feature type="domain" description="Large ribosomal subunit protein uL6 N-terminal" evidence="3">
    <location>
        <begin position="7"/>
        <end position="51"/>
    </location>
</feature>
<dbReference type="Proteomes" id="UP001327560">
    <property type="component" value="Chromosome 7"/>
</dbReference>
<dbReference type="GO" id="GO:0002181">
    <property type="term" value="P:cytoplasmic translation"/>
    <property type="evidence" value="ECO:0007669"/>
    <property type="project" value="TreeGrafter"/>
</dbReference>
<keyword evidence="2" id="KW-0472">Membrane</keyword>
<dbReference type="GO" id="GO:0000027">
    <property type="term" value="P:ribosomal large subunit assembly"/>
    <property type="evidence" value="ECO:0007669"/>
    <property type="project" value="TreeGrafter"/>
</dbReference>
<gene>
    <name evidence="4" type="ORF">Cni_G22437</name>
</gene>
<feature type="region of interest" description="Disordered" evidence="1">
    <location>
        <begin position="40"/>
        <end position="80"/>
    </location>
</feature>
<dbReference type="GO" id="GO:0003723">
    <property type="term" value="F:RNA binding"/>
    <property type="evidence" value="ECO:0007669"/>
    <property type="project" value="TreeGrafter"/>
</dbReference>
<evidence type="ECO:0000256" key="2">
    <source>
        <dbReference type="SAM" id="Phobius"/>
    </source>
</evidence>
<dbReference type="InterPro" id="IPR000915">
    <property type="entry name" value="60S_ribosomal_eL6"/>
</dbReference>
<feature type="transmembrane region" description="Helical" evidence="2">
    <location>
        <begin position="87"/>
        <end position="110"/>
    </location>
</feature>
<dbReference type="Pfam" id="PF01159">
    <property type="entry name" value="Ribosomal_L6e"/>
    <property type="match status" value="1"/>
</dbReference>
<dbReference type="EMBL" id="CP136896">
    <property type="protein sequence ID" value="WOL13664.1"/>
    <property type="molecule type" value="Genomic_DNA"/>
</dbReference>
<protein>
    <recommendedName>
        <fullName evidence="3">Large ribosomal subunit protein uL6 N-terminal domain-containing protein</fullName>
    </recommendedName>
</protein>
<evidence type="ECO:0000313" key="5">
    <source>
        <dbReference type="Proteomes" id="UP001327560"/>
    </source>
</evidence>
<dbReference type="Pfam" id="PF03868">
    <property type="entry name" value="Ribosomal_L6e_N"/>
    <property type="match status" value="1"/>
</dbReference>
<evidence type="ECO:0000256" key="1">
    <source>
        <dbReference type="SAM" id="MobiDB-lite"/>
    </source>
</evidence>
<name>A0AAQ3QJK2_9LILI</name>
<evidence type="ECO:0000259" key="3">
    <source>
        <dbReference type="Pfam" id="PF03868"/>
    </source>
</evidence>
<evidence type="ECO:0000313" key="4">
    <source>
        <dbReference type="EMBL" id="WOL13664.1"/>
    </source>
</evidence>
<keyword evidence="5" id="KW-1185">Reference proteome</keyword>
<reference evidence="4 5" key="1">
    <citation type="submission" date="2023-10" db="EMBL/GenBank/DDBJ databases">
        <title>Chromosome-scale genome assembly provides insights into flower coloration mechanisms of Canna indica.</title>
        <authorList>
            <person name="Li C."/>
        </authorList>
    </citation>
    <scope>NUCLEOTIDE SEQUENCE [LARGE SCALE GENOMIC DNA]</scope>
    <source>
        <tissue evidence="4">Flower</tissue>
    </source>
</reference>